<dbReference type="PANTHER" id="PTHR12829">
    <property type="entry name" value="N6-ADENOSINE-METHYLTRANSFERASE"/>
    <property type="match status" value="1"/>
</dbReference>
<name>A0A2V1DL09_9PLEO</name>
<dbReference type="GO" id="GO:0032259">
    <property type="term" value="P:methylation"/>
    <property type="evidence" value="ECO:0007669"/>
    <property type="project" value="InterPro"/>
</dbReference>
<evidence type="ECO:0000313" key="3">
    <source>
        <dbReference type="Proteomes" id="UP000244855"/>
    </source>
</evidence>
<dbReference type="EMBL" id="KZ805406">
    <property type="protein sequence ID" value="PVH98800.1"/>
    <property type="molecule type" value="Genomic_DNA"/>
</dbReference>
<gene>
    <name evidence="2" type="ORF">DM02DRAFT_643421</name>
</gene>
<dbReference type="GO" id="GO:0003676">
    <property type="term" value="F:nucleic acid binding"/>
    <property type="evidence" value="ECO:0007669"/>
    <property type="project" value="InterPro"/>
</dbReference>
<dbReference type="OrthoDB" id="61116at2759"/>
<dbReference type="Proteomes" id="UP000244855">
    <property type="component" value="Unassembled WGS sequence"/>
</dbReference>
<keyword evidence="3" id="KW-1185">Reference proteome</keyword>
<comment type="similarity">
    <text evidence="1">Belongs to the MT-A70-like family.</text>
</comment>
<dbReference type="InterPro" id="IPR002052">
    <property type="entry name" value="DNA_methylase_N6_adenine_CS"/>
</dbReference>
<dbReference type="AlphaFoldDB" id="A0A2V1DL09"/>
<dbReference type="PROSITE" id="PS51143">
    <property type="entry name" value="MT_A70"/>
    <property type="match status" value="1"/>
</dbReference>
<dbReference type="GO" id="GO:0008168">
    <property type="term" value="F:methyltransferase activity"/>
    <property type="evidence" value="ECO:0007669"/>
    <property type="project" value="InterPro"/>
</dbReference>
<dbReference type="InterPro" id="IPR029063">
    <property type="entry name" value="SAM-dependent_MTases_sf"/>
</dbReference>
<reference evidence="2 3" key="1">
    <citation type="journal article" date="2018" name="Sci. Rep.">
        <title>Comparative genomics provides insights into the lifestyle and reveals functional heterogeneity of dark septate endophytic fungi.</title>
        <authorList>
            <person name="Knapp D.G."/>
            <person name="Nemeth J.B."/>
            <person name="Barry K."/>
            <person name="Hainaut M."/>
            <person name="Henrissat B."/>
            <person name="Johnson J."/>
            <person name="Kuo A."/>
            <person name="Lim J.H.P."/>
            <person name="Lipzen A."/>
            <person name="Nolan M."/>
            <person name="Ohm R.A."/>
            <person name="Tamas L."/>
            <person name="Grigoriev I.V."/>
            <person name="Spatafora J.W."/>
            <person name="Nagy L.G."/>
            <person name="Kovacs G.M."/>
        </authorList>
    </citation>
    <scope>NUCLEOTIDE SEQUENCE [LARGE SCALE GENOMIC DNA]</scope>
    <source>
        <strain evidence="2 3">DSE2036</strain>
    </source>
</reference>
<dbReference type="SUPFAM" id="SSF53335">
    <property type="entry name" value="S-adenosyl-L-methionine-dependent methyltransferases"/>
    <property type="match status" value="1"/>
</dbReference>
<sequence>MADRGDGDDPSSAILYQSADRSVTLIDIPKSIAAAQGRSGTLLSMQPLDSPIELEYEPIGKKDKVVNARHLDTIMLHSEYKTLIELALTEIGTHVPGPWCKPRKVMARVPKRAKSDMAIDDPEQELHDRLREWAQVTRSKGDDYVFDFQKMMASLGAPDVPDATTDNNVARKWQMSYSLAREITSDNHLNASEYMKQPEMERVEEPWMPSFHNPEKHALDLSIFENTAGSGQQVTPTYHFTIPPKVSFFLGDTSRSDIFRASFRELTDEYKLPRHFDLVLIDPPWPNRSAKRSRGYEQTGGMPYIKKMLLNTDIDSYFEHNALVGVWITNKEALRMHILGPGGLFESWNVGLIEEWIWVKTTTKGQPMFDIDSVTRKPYEVLLLGRAAPNSWTTMAPAPIIKRKVIAAVPDVHSRKPCLKALLEEYMPDKDDYSALEVFSRYLVSGWTSWGNEVLKYNNDQYWKPVSDTQST</sequence>
<dbReference type="Pfam" id="PF05063">
    <property type="entry name" value="MT-A70"/>
    <property type="match status" value="1"/>
</dbReference>
<dbReference type="PROSITE" id="PS00092">
    <property type="entry name" value="N6_MTASE"/>
    <property type="match status" value="1"/>
</dbReference>
<dbReference type="GO" id="GO:0005634">
    <property type="term" value="C:nucleus"/>
    <property type="evidence" value="ECO:0007669"/>
    <property type="project" value="TreeGrafter"/>
</dbReference>
<proteinExistence type="inferred from homology"/>
<evidence type="ECO:0000313" key="2">
    <source>
        <dbReference type="EMBL" id="PVH98800.1"/>
    </source>
</evidence>
<dbReference type="InterPro" id="IPR007757">
    <property type="entry name" value="MT-A70-like"/>
</dbReference>
<protein>
    <submittedName>
        <fullName evidence="2">MT-A70-domain-containing protein</fullName>
    </submittedName>
</protein>
<accession>A0A2V1DL09</accession>
<evidence type="ECO:0000256" key="1">
    <source>
        <dbReference type="PROSITE-ProRule" id="PRU00489"/>
    </source>
</evidence>
<dbReference type="PANTHER" id="PTHR12829:SF4">
    <property type="entry name" value="N(6)-ADENINE-SPECIFIC METHYLTRANSFERASE METTL4"/>
    <property type="match status" value="1"/>
</dbReference>
<organism evidence="2 3">
    <name type="scientific">Periconia macrospinosa</name>
    <dbReference type="NCBI Taxonomy" id="97972"/>
    <lineage>
        <taxon>Eukaryota</taxon>
        <taxon>Fungi</taxon>
        <taxon>Dikarya</taxon>
        <taxon>Ascomycota</taxon>
        <taxon>Pezizomycotina</taxon>
        <taxon>Dothideomycetes</taxon>
        <taxon>Pleosporomycetidae</taxon>
        <taxon>Pleosporales</taxon>
        <taxon>Massarineae</taxon>
        <taxon>Periconiaceae</taxon>
        <taxon>Periconia</taxon>
    </lineage>
</organism>
<dbReference type="STRING" id="97972.A0A2V1DL09"/>